<sequence>MMMTMDQPSGYENAFMNYHNQNNSFNQSILSFADPDVDWSVLENADRYLLRDDSAWITRLSKDFWWNLERISEMAITDVSPTQQMNTTKQKPQQNLSSSIQSNGISTRKIVGQRTTIARPNRNNIPMTQNSSSIYDQDIDYNPFQSKVSFDNNIWANYTQQAIPCRDAPIPSPTNSDQFQFQSMPTNSDSNQCRPIPGIEWTRIGIGAPLDSRDVAIPF</sequence>
<reference evidence="2" key="1">
    <citation type="submission" date="2021-02" db="EMBL/GenBank/DDBJ databases">
        <authorList>
            <person name="Nowell W R."/>
        </authorList>
    </citation>
    <scope>NUCLEOTIDE SEQUENCE</scope>
</reference>
<name>A0A818F4K3_9BILA</name>
<evidence type="ECO:0000256" key="1">
    <source>
        <dbReference type="SAM" id="MobiDB-lite"/>
    </source>
</evidence>
<accession>A0A818F4K3</accession>
<evidence type="ECO:0000313" key="2">
    <source>
        <dbReference type="EMBL" id="CAF3469463.1"/>
    </source>
</evidence>
<dbReference type="AlphaFoldDB" id="A0A818F4K3"/>
<proteinExistence type="predicted"/>
<evidence type="ECO:0000313" key="3">
    <source>
        <dbReference type="Proteomes" id="UP000663833"/>
    </source>
</evidence>
<protein>
    <submittedName>
        <fullName evidence="2">Uncharacterized protein</fullName>
    </submittedName>
</protein>
<dbReference type="EMBL" id="CAJNYD010003002">
    <property type="protein sequence ID" value="CAF3469463.1"/>
    <property type="molecule type" value="Genomic_DNA"/>
</dbReference>
<organism evidence="2 3">
    <name type="scientific">Rotaria socialis</name>
    <dbReference type="NCBI Taxonomy" id="392032"/>
    <lineage>
        <taxon>Eukaryota</taxon>
        <taxon>Metazoa</taxon>
        <taxon>Spiralia</taxon>
        <taxon>Gnathifera</taxon>
        <taxon>Rotifera</taxon>
        <taxon>Eurotatoria</taxon>
        <taxon>Bdelloidea</taxon>
        <taxon>Philodinida</taxon>
        <taxon>Philodinidae</taxon>
        <taxon>Rotaria</taxon>
    </lineage>
</organism>
<gene>
    <name evidence="2" type="ORF">LUA448_LOCUS23254</name>
</gene>
<feature type="region of interest" description="Disordered" evidence="1">
    <location>
        <begin position="80"/>
        <end position="103"/>
    </location>
</feature>
<comment type="caution">
    <text evidence="2">The sequence shown here is derived from an EMBL/GenBank/DDBJ whole genome shotgun (WGS) entry which is preliminary data.</text>
</comment>
<dbReference type="Proteomes" id="UP000663833">
    <property type="component" value="Unassembled WGS sequence"/>
</dbReference>